<accession>A0A1X0DPJ4</accession>
<keyword evidence="3 6" id="KW-0489">Methyltransferase</keyword>
<sequence length="313" mass="34774">MARTDNDSWEITESVGATALGVAAARAAETDSEDPLISDPFARVFLHAAGEGMWSWFAAPNLPAQIAEAEPDLKPRMQGMVDYMAARTAFFDAFFLDAVRGGAHQVVILAAGLDSRAWRLPWPDGTTVYELDQPRVLEWKLSTLRENGAEPTCNLVHVPVDLRHDWPAALRQAGFDASARSVWSAEGLLPFLPAAAQELLFERVHSLGIPGSRIAVEAPGADFLDEGARAKQRETMQRVRDLMAKLEPQRDIPDVQDLWYFEEREDVGDWFRRHGWDVAVTPAEELMAGYDRRPPQGIDDAAPRTLFVAAERN</sequence>
<dbReference type="SUPFAM" id="SSF53335">
    <property type="entry name" value="S-adenosyl-L-methionine-dependent methyltransferases"/>
    <property type="match status" value="1"/>
</dbReference>
<dbReference type="GO" id="GO:0032259">
    <property type="term" value="P:methylation"/>
    <property type="evidence" value="ECO:0007669"/>
    <property type="project" value="UniProtKB-KW"/>
</dbReference>
<reference evidence="7 8" key="1">
    <citation type="submission" date="2017-02" db="EMBL/GenBank/DDBJ databases">
        <title>The new phylogeny of genus Mycobacterium.</title>
        <authorList>
            <person name="Tortoli E."/>
            <person name="Trovato A."/>
            <person name="Cirillo D.M."/>
        </authorList>
    </citation>
    <scope>NUCLEOTIDE SEQUENCE [LARGE SCALE GENOMIC DNA]</scope>
    <source>
        <strain evidence="7 8">DSM 44471</strain>
    </source>
</reference>
<comment type="caution">
    <text evidence="7">The sequence shown here is derived from an EMBL/GenBank/DDBJ whole genome shotgun (WGS) entry which is preliminary data.</text>
</comment>
<evidence type="ECO:0000256" key="2">
    <source>
        <dbReference type="ARBA" id="ARBA00008138"/>
    </source>
</evidence>
<dbReference type="NCBIfam" id="TIGR00027">
    <property type="entry name" value="mthyl_TIGR00027"/>
    <property type="match status" value="1"/>
</dbReference>
<dbReference type="Gene3D" id="3.40.50.150">
    <property type="entry name" value="Vaccinia Virus protein VP39"/>
    <property type="match status" value="1"/>
</dbReference>
<organism evidence="7 8">
    <name type="scientific">Mycobacterium heidelbergense</name>
    <dbReference type="NCBI Taxonomy" id="53376"/>
    <lineage>
        <taxon>Bacteria</taxon>
        <taxon>Bacillati</taxon>
        <taxon>Actinomycetota</taxon>
        <taxon>Actinomycetes</taxon>
        <taxon>Mycobacteriales</taxon>
        <taxon>Mycobacteriaceae</taxon>
        <taxon>Mycobacterium</taxon>
        <taxon>Mycobacterium simiae complex</taxon>
    </lineage>
</organism>
<dbReference type="RefSeq" id="WP_083074036.1">
    <property type="nucleotide sequence ID" value="NZ_AP022615.1"/>
</dbReference>
<dbReference type="OrthoDB" id="9806164at2"/>
<dbReference type="EC" id="2.1.1.-" evidence="6"/>
<evidence type="ECO:0000313" key="8">
    <source>
        <dbReference type="Proteomes" id="UP000192566"/>
    </source>
</evidence>
<dbReference type="PANTHER" id="PTHR43619:SF2">
    <property type="entry name" value="S-ADENOSYL-L-METHIONINE-DEPENDENT METHYLTRANSFERASES SUPERFAMILY PROTEIN"/>
    <property type="match status" value="1"/>
</dbReference>
<protein>
    <recommendedName>
        <fullName evidence="6">S-adenosyl-L-methionine-dependent methyltransferase</fullName>
        <ecNumber evidence="6">2.1.1.-</ecNumber>
    </recommendedName>
</protein>
<gene>
    <name evidence="7" type="ORF">BST25_10915</name>
</gene>
<evidence type="ECO:0000256" key="3">
    <source>
        <dbReference type="ARBA" id="ARBA00022603"/>
    </source>
</evidence>
<proteinExistence type="inferred from homology"/>
<keyword evidence="4 7" id="KW-0808">Transferase</keyword>
<dbReference type="PANTHER" id="PTHR43619">
    <property type="entry name" value="S-ADENOSYL-L-METHIONINE-DEPENDENT METHYLTRANSFERASE YKTD-RELATED"/>
    <property type="match status" value="1"/>
</dbReference>
<comment type="similarity">
    <text evidence="2 6">Belongs to the UPF0677 family.</text>
</comment>
<dbReference type="InterPro" id="IPR011610">
    <property type="entry name" value="SAM_mthyl_Trfase_ML2640-like"/>
</dbReference>
<dbReference type="InterPro" id="IPR029063">
    <property type="entry name" value="SAM-dependent_MTases_sf"/>
</dbReference>
<dbReference type="EMBL" id="MVHR01000012">
    <property type="protein sequence ID" value="ORA74308.1"/>
    <property type="molecule type" value="Genomic_DNA"/>
</dbReference>
<keyword evidence="8" id="KW-1185">Reference proteome</keyword>
<evidence type="ECO:0000256" key="6">
    <source>
        <dbReference type="RuleBase" id="RU362030"/>
    </source>
</evidence>
<dbReference type="Pfam" id="PF04072">
    <property type="entry name" value="LCM"/>
    <property type="match status" value="1"/>
</dbReference>
<evidence type="ECO:0000256" key="1">
    <source>
        <dbReference type="ARBA" id="ARBA00003907"/>
    </source>
</evidence>
<evidence type="ECO:0000256" key="5">
    <source>
        <dbReference type="ARBA" id="ARBA00022691"/>
    </source>
</evidence>
<dbReference type="STRING" id="53376.BST25_10915"/>
<evidence type="ECO:0000256" key="4">
    <source>
        <dbReference type="ARBA" id="ARBA00022679"/>
    </source>
</evidence>
<dbReference type="GO" id="GO:0008168">
    <property type="term" value="F:methyltransferase activity"/>
    <property type="evidence" value="ECO:0007669"/>
    <property type="project" value="UniProtKB-UniRule"/>
</dbReference>
<keyword evidence="5 6" id="KW-0949">S-adenosyl-L-methionine</keyword>
<name>A0A1X0DPJ4_MYCHE</name>
<dbReference type="Proteomes" id="UP000192566">
    <property type="component" value="Unassembled WGS sequence"/>
</dbReference>
<comment type="function">
    <text evidence="1 6">Exhibits S-adenosyl-L-methionine-dependent methyltransferase activity.</text>
</comment>
<evidence type="ECO:0000313" key="7">
    <source>
        <dbReference type="EMBL" id="ORA74308.1"/>
    </source>
</evidence>
<dbReference type="AlphaFoldDB" id="A0A1X0DPJ4"/>
<dbReference type="InterPro" id="IPR007213">
    <property type="entry name" value="Ppm1/Ppm2/Tcmp"/>
</dbReference>